<feature type="signal peptide" evidence="1">
    <location>
        <begin position="1"/>
        <end position="34"/>
    </location>
</feature>
<sequence>MKARHRIARRTIKHFLQLAAASLAIGMGTSPVLADMEEGRAATYRSEDGVSAHARSEAVSGLYLHSIALYEDAGEHAQGYVPQGRSVRLRVLDGAGRSVTQLTLDGEASVGPLAHGSYTVLLSRNGLTEVQQLRLGPDTLPYLRFTAEA</sequence>
<evidence type="ECO:0000256" key="1">
    <source>
        <dbReference type="SAM" id="SignalP"/>
    </source>
</evidence>
<name>S9ZRG4_9RHOO</name>
<dbReference type="EMBL" id="ATJV01000048">
    <property type="protein sequence ID" value="EPZ16082.1"/>
    <property type="molecule type" value="Genomic_DNA"/>
</dbReference>
<dbReference type="AlphaFoldDB" id="S9ZRG4"/>
<keyword evidence="3" id="KW-1185">Reference proteome</keyword>
<evidence type="ECO:0000313" key="2">
    <source>
        <dbReference type="EMBL" id="EPZ16082.1"/>
    </source>
</evidence>
<dbReference type="OrthoDB" id="8527219at2"/>
<dbReference type="Proteomes" id="UP000015455">
    <property type="component" value="Unassembled WGS sequence"/>
</dbReference>
<reference evidence="2 3" key="1">
    <citation type="submission" date="2013-06" db="EMBL/GenBank/DDBJ databases">
        <title>Draft genome sequence of Thauera terpenica.</title>
        <authorList>
            <person name="Liu B."/>
            <person name="Frostegard A.H."/>
            <person name="Shapleigh J.P."/>
        </authorList>
    </citation>
    <scope>NUCLEOTIDE SEQUENCE [LARGE SCALE GENOMIC DNA]</scope>
    <source>
        <strain evidence="2 3">58Eu</strain>
    </source>
</reference>
<evidence type="ECO:0000313" key="3">
    <source>
        <dbReference type="Proteomes" id="UP000015455"/>
    </source>
</evidence>
<keyword evidence="1" id="KW-0732">Signal</keyword>
<dbReference type="PATRIC" id="fig|1348657.5.peg.1497"/>
<comment type="caution">
    <text evidence="2">The sequence shown here is derived from an EMBL/GenBank/DDBJ whole genome shotgun (WGS) entry which is preliminary data.</text>
</comment>
<gene>
    <name evidence="2" type="ORF">M622_02605</name>
</gene>
<organism evidence="2 3">
    <name type="scientific">Thauera terpenica 58Eu</name>
    <dbReference type="NCBI Taxonomy" id="1348657"/>
    <lineage>
        <taxon>Bacteria</taxon>
        <taxon>Pseudomonadati</taxon>
        <taxon>Pseudomonadota</taxon>
        <taxon>Betaproteobacteria</taxon>
        <taxon>Rhodocyclales</taxon>
        <taxon>Zoogloeaceae</taxon>
        <taxon>Thauera</taxon>
    </lineage>
</organism>
<proteinExistence type="predicted"/>
<dbReference type="RefSeq" id="WP_021248923.1">
    <property type="nucleotide sequence ID" value="NZ_ATJV01000048.1"/>
</dbReference>
<accession>S9ZRG4</accession>
<feature type="chain" id="PRO_5004561016" evidence="1">
    <location>
        <begin position="35"/>
        <end position="149"/>
    </location>
</feature>
<protein>
    <submittedName>
        <fullName evidence="2">Uncharacterized protein</fullName>
    </submittedName>
</protein>